<keyword evidence="9" id="KW-1185">Reference proteome</keyword>
<keyword evidence="3 5" id="KW-0285">Flavoprotein</keyword>
<comment type="similarity">
    <text evidence="2 5">Belongs to the GMC oxidoreductase family.</text>
</comment>
<sequence>MVFRFDFTSFSSLRGILLVGLYASAILEPDYVYQPNYLNGSAYCSLQITYTYFFFIPIPNFQWVCTNACALGPLGKMPIFDYIVVGSGPAGSAIAYRLAQANSARTVLLIEAGDEPEIEAIAPHLFPFNLNASTTNNHYAEPMANYSLAFKNGTNCNWGRAIGGSTQINAMMYVCGTDDNYNKWAIAANDSSWNYTNILQYIKKHQNVQDLNLNTGACANYHSTSGPIVVTNTGYTNDDFFPIYRTAVTQANYSILNDINCGPPYNGFVNLGMTIKAGERMTSGRGFLVSPIKTYSNFFFLRNGTVSKVLATKDATTGTILVTGVNVVTNISTCTNIVIKASREIILSAGSYGSPQILQRSGIGKAADLATCGINQLKELPVGSNLNDLNELVLVFSNFQALIYR</sequence>
<evidence type="ECO:0000256" key="3">
    <source>
        <dbReference type="ARBA" id="ARBA00022630"/>
    </source>
</evidence>
<dbReference type="GO" id="GO:0016614">
    <property type="term" value="F:oxidoreductase activity, acting on CH-OH group of donors"/>
    <property type="evidence" value="ECO:0007669"/>
    <property type="project" value="InterPro"/>
</dbReference>
<evidence type="ECO:0000256" key="2">
    <source>
        <dbReference type="ARBA" id="ARBA00010790"/>
    </source>
</evidence>
<dbReference type="Gene3D" id="3.30.560.10">
    <property type="entry name" value="Glucose Oxidase, domain 3"/>
    <property type="match status" value="1"/>
</dbReference>
<protein>
    <recommendedName>
        <fullName evidence="6 7">Glucose-methanol-choline oxidoreductase N-terminal domain-containing protein</fullName>
    </recommendedName>
</protein>
<dbReference type="EMBL" id="JADBJN010000001">
    <property type="protein sequence ID" value="KAG5680480.1"/>
    <property type="molecule type" value="Genomic_DNA"/>
</dbReference>
<dbReference type="PROSITE" id="PS00623">
    <property type="entry name" value="GMC_OXRED_1"/>
    <property type="match status" value="1"/>
</dbReference>
<dbReference type="Proteomes" id="UP001107558">
    <property type="component" value="Chromosome 1"/>
</dbReference>
<comment type="caution">
    <text evidence="8">The sequence shown here is derived from an EMBL/GenBank/DDBJ whole genome shotgun (WGS) entry which is preliminary data.</text>
</comment>
<evidence type="ECO:0000313" key="9">
    <source>
        <dbReference type="Proteomes" id="UP001107558"/>
    </source>
</evidence>
<evidence type="ECO:0000313" key="8">
    <source>
        <dbReference type="EMBL" id="KAG5680480.1"/>
    </source>
</evidence>
<evidence type="ECO:0000259" key="7">
    <source>
        <dbReference type="PROSITE" id="PS00624"/>
    </source>
</evidence>
<comment type="cofactor">
    <cofactor evidence="1">
        <name>FAD</name>
        <dbReference type="ChEBI" id="CHEBI:57692"/>
    </cofactor>
</comment>
<dbReference type="InterPro" id="IPR012132">
    <property type="entry name" value="GMC_OxRdtase"/>
</dbReference>
<dbReference type="PANTHER" id="PTHR11552">
    <property type="entry name" value="GLUCOSE-METHANOL-CHOLINE GMC OXIDOREDUCTASE"/>
    <property type="match status" value="1"/>
</dbReference>
<evidence type="ECO:0000256" key="1">
    <source>
        <dbReference type="ARBA" id="ARBA00001974"/>
    </source>
</evidence>
<dbReference type="Pfam" id="PF00732">
    <property type="entry name" value="GMC_oxred_N"/>
    <property type="match status" value="1"/>
</dbReference>
<gene>
    <name evidence="8" type="ORF">PVAND_009988</name>
</gene>
<name>A0A9J6CF98_POLVA</name>
<keyword evidence="4 5" id="KW-0274">FAD</keyword>
<dbReference type="Gene3D" id="3.50.50.60">
    <property type="entry name" value="FAD/NAD(P)-binding domain"/>
    <property type="match status" value="1"/>
</dbReference>
<dbReference type="GO" id="GO:0050660">
    <property type="term" value="F:flavin adenine dinucleotide binding"/>
    <property type="evidence" value="ECO:0007669"/>
    <property type="project" value="InterPro"/>
</dbReference>
<evidence type="ECO:0000256" key="4">
    <source>
        <dbReference type="ARBA" id="ARBA00022827"/>
    </source>
</evidence>
<feature type="domain" description="Glucose-methanol-choline oxidoreductase N-terminal" evidence="7">
    <location>
        <begin position="350"/>
        <end position="364"/>
    </location>
</feature>
<dbReference type="PANTHER" id="PTHR11552:SF147">
    <property type="entry name" value="CHOLINE DEHYDROGENASE, MITOCHONDRIAL"/>
    <property type="match status" value="1"/>
</dbReference>
<dbReference type="OrthoDB" id="7733254at2759"/>
<dbReference type="AlphaFoldDB" id="A0A9J6CF98"/>
<dbReference type="InterPro" id="IPR000172">
    <property type="entry name" value="GMC_OxRdtase_N"/>
</dbReference>
<evidence type="ECO:0000259" key="6">
    <source>
        <dbReference type="PROSITE" id="PS00623"/>
    </source>
</evidence>
<dbReference type="InterPro" id="IPR036188">
    <property type="entry name" value="FAD/NAD-bd_sf"/>
</dbReference>
<dbReference type="SUPFAM" id="SSF51905">
    <property type="entry name" value="FAD/NAD(P)-binding domain"/>
    <property type="match status" value="1"/>
</dbReference>
<reference evidence="8" key="1">
    <citation type="submission" date="2021-03" db="EMBL/GenBank/DDBJ databases">
        <title>Chromosome level genome of the anhydrobiotic midge Polypedilum vanderplanki.</title>
        <authorList>
            <person name="Yoshida Y."/>
            <person name="Kikawada T."/>
            <person name="Gusev O."/>
        </authorList>
    </citation>
    <scope>NUCLEOTIDE SEQUENCE</scope>
    <source>
        <strain evidence="8">NIAS01</strain>
        <tissue evidence="8">Whole body or cell culture</tissue>
    </source>
</reference>
<feature type="domain" description="Glucose-methanol-choline oxidoreductase N-terminal" evidence="6">
    <location>
        <begin position="159"/>
        <end position="182"/>
    </location>
</feature>
<proteinExistence type="inferred from homology"/>
<accession>A0A9J6CF98</accession>
<organism evidence="8 9">
    <name type="scientific">Polypedilum vanderplanki</name>
    <name type="common">Sleeping chironomid midge</name>
    <dbReference type="NCBI Taxonomy" id="319348"/>
    <lineage>
        <taxon>Eukaryota</taxon>
        <taxon>Metazoa</taxon>
        <taxon>Ecdysozoa</taxon>
        <taxon>Arthropoda</taxon>
        <taxon>Hexapoda</taxon>
        <taxon>Insecta</taxon>
        <taxon>Pterygota</taxon>
        <taxon>Neoptera</taxon>
        <taxon>Endopterygota</taxon>
        <taxon>Diptera</taxon>
        <taxon>Nematocera</taxon>
        <taxon>Chironomoidea</taxon>
        <taxon>Chironomidae</taxon>
        <taxon>Chironominae</taxon>
        <taxon>Polypedilum</taxon>
        <taxon>Polypedilum</taxon>
    </lineage>
</organism>
<evidence type="ECO:0000256" key="5">
    <source>
        <dbReference type="RuleBase" id="RU003968"/>
    </source>
</evidence>
<dbReference type="PROSITE" id="PS00624">
    <property type="entry name" value="GMC_OXRED_2"/>
    <property type="match status" value="1"/>
</dbReference>